<name>A0A4R2EYD8_9VIBR</name>
<reference evidence="5" key="1">
    <citation type="submission" date="2014-06" db="EMBL/GenBank/DDBJ databases">
        <authorList>
            <person name="Le Roux Frederique"/>
        </authorList>
    </citation>
    <scope>NUCLEOTIDE SEQUENCE [LARGE SCALE GENOMIC DNA]</scope>
    <source>
        <strain evidence="5">J5-5</strain>
    </source>
</reference>
<dbReference type="AlphaFoldDB" id="A0A4R2EYD8"/>
<gene>
    <name evidence="2" type="ORF">VCR4J5_1270006</name>
    <name evidence="3" type="ORF">VCR5J5_210013</name>
</gene>
<feature type="signal peptide" evidence="1">
    <location>
        <begin position="1"/>
        <end position="24"/>
    </location>
</feature>
<keyword evidence="1" id="KW-0732">Signal</keyword>
<accession>A0A4R2EYD8</accession>
<organism evidence="3 5">
    <name type="scientific">Vibrio crassostreae</name>
    <dbReference type="NCBI Taxonomy" id="246167"/>
    <lineage>
        <taxon>Bacteria</taxon>
        <taxon>Pseudomonadati</taxon>
        <taxon>Pseudomonadota</taxon>
        <taxon>Gammaproteobacteria</taxon>
        <taxon>Vibrionales</taxon>
        <taxon>Vibrionaceae</taxon>
        <taxon>Vibrio</taxon>
    </lineage>
</organism>
<dbReference type="InterPro" id="IPR021856">
    <property type="entry name" value="DUF3465"/>
</dbReference>
<dbReference type="Proteomes" id="UP000049495">
    <property type="component" value="Unassembled WGS sequence"/>
</dbReference>
<proteinExistence type="predicted"/>
<dbReference type="EMBL" id="CCJX01000032">
    <property type="protein sequence ID" value="CDS98798.1"/>
    <property type="molecule type" value="Genomic_DNA"/>
</dbReference>
<evidence type="ECO:0000313" key="2">
    <source>
        <dbReference type="EMBL" id="CDS98798.1"/>
    </source>
</evidence>
<dbReference type="Pfam" id="PF11948">
    <property type="entry name" value="DUF3465"/>
    <property type="match status" value="1"/>
</dbReference>
<feature type="chain" id="PRO_5044608383" description="DUF3465 domain-containing protein" evidence="1">
    <location>
        <begin position="25"/>
        <end position="134"/>
    </location>
</feature>
<evidence type="ECO:0000256" key="1">
    <source>
        <dbReference type="SAM" id="SignalP"/>
    </source>
</evidence>
<protein>
    <recommendedName>
        <fullName evidence="6">DUF3465 domain-containing protein</fullName>
    </recommendedName>
</protein>
<evidence type="ECO:0000313" key="4">
    <source>
        <dbReference type="Proteomes" id="UP000049077"/>
    </source>
</evidence>
<comment type="caution">
    <text evidence="3">The sequence shown here is derived from an EMBL/GenBank/DDBJ whole genome shotgun (WGS) entry which is preliminary data.</text>
</comment>
<evidence type="ECO:0000313" key="3">
    <source>
        <dbReference type="EMBL" id="CDT26283.1"/>
    </source>
</evidence>
<dbReference type="EMBL" id="CCJV01000080">
    <property type="protein sequence ID" value="CDT26283.1"/>
    <property type="molecule type" value="Genomic_DNA"/>
</dbReference>
<keyword evidence="4" id="KW-1185">Reference proteome</keyword>
<dbReference type="Proteomes" id="UP000049077">
    <property type="component" value="Unassembled WGS sequence"/>
</dbReference>
<evidence type="ECO:0000313" key="5">
    <source>
        <dbReference type="Proteomes" id="UP000049495"/>
    </source>
</evidence>
<evidence type="ECO:0008006" key="6">
    <source>
        <dbReference type="Google" id="ProtNLM"/>
    </source>
</evidence>
<reference evidence="3 4" key="2">
    <citation type="submission" date="2014-06" db="EMBL/GenBank/DDBJ databases">
        <authorList>
            <person name="Le Roux F."/>
        </authorList>
    </citation>
    <scope>NUCLEOTIDE SEQUENCE</scope>
    <source>
        <strain evidence="2 4">J5-4</strain>
        <strain evidence="3">J5-5</strain>
    </source>
</reference>
<sequence length="134" mass="15528">MKVMKQFCALLLVLLSFGISHVQANDTRLKQAYENHHSDVQVRGSGTVYRVMPDDNKGSRHQKFILRLDSGQTLLVAHNIDLAPRVQDLAKGDRVEFYGEYEWNKKGGVMHWTHKDPRNHHTHGWLKHNGKVYE</sequence>